<evidence type="ECO:0000313" key="1">
    <source>
        <dbReference type="EMBL" id="CNV29726.1"/>
    </source>
</evidence>
<dbReference type="Proteomes" id="UP000039541">
    <property type="component" value="Unassembled WGS sequence"/>
</dbReference>
<gene>
    <name evidence="1" type="ORF">ERS008202_04895</name>
</gene>
<name>A0A655EPK2_SALET</name>
<protein>
    <submittedName>
        <fullName evidence="1">Uncharacterized protein</fullName>
    </submittedName>
</protein>
<evidence type="ECO:0000313" key="2">
    <source>
        <dbReference type="Proteomes" id="UP000039541"/>
    </source>
</evidence>
<dbReference type="AlphaFoldDB" id="A0A655EPK2"/>
<sequence>MQFAHQAVINVKQRIAFRELQHQLLNRFRTKPVLIKIFEKHAVSEMACRHIDADMKLMVDGEIVPLPNGFRNHIAGQRRYQVMLLGDRNKNIR</sequence>
<accession>A0A655EPK2</accession>
<proteinExistence type="predicted"/>
<organism evidence="1 2">
    <name type="scientific">Salmonella enterica subsp. enterica serovar Bovismorbificans</name>
    <dbReference type="NCBI Taxonomy" id="58097"/>
    <lineage>
        <taxon>Bacteria</taxon>
        <taxon>Pseudomonadati</taxon>
        <taxon>Pseudomonadota</taxon>
        <taxon>Gammaproteobacteria</taxon>
        <taxon>Enterobacterales</taxon>
        <taxon>Enterobacteriaceae</taxon>
        <taxon>Salmonella</taxon>
    </lineage>
</organism>
<reference evidence="1 2" key="1">
    <citation type="submission" date="2015-03" db="EMBL/GenBank/DDBJ databases">
        <authorList>
            <consortium name="Pathogen Informatics"/>
        </authorList>
    </citation>
    <scope>NUCLEOTIDE SEQUENCE [LARGE SCALE GENOMIC DNA]</scope>
    <source>
        <strain evidence="1 2">3476</strain>
    </source>
</reference>
<dbReference type="EMBL" id="CQPC01000129">
    <property type="protein sequence ID" value="CNV29726.1"/>
    <property type="molecule type" value="Genomic_DNA"/>
</dbReference>